<sequence length="295" mass="30269">MILVVGSYGAGITVRVPRVPGAGETIGGSTLNIGHGGKSSNQAVAIARQGGQVSLLTALGDDAFADSARELWDHEGVESGRVKATRGSTMAGVIVVEPSGENRIAIAPGVLDELTPEDLDAHRDAFAAADLVVVCLEVPVATAERAIILAKEGGATVLLNPAPATSLRHEVIAMADYFVPNESEHEFYVREGYRAPATQVVVRTQGADGVSITTGDATETLAPLTQHSVVDTTGAGDTFVGTFAAALDAGAELRDAAQRAIVASSLSVTVAEVIPSMPGRSAVDEALADYLNTTN</sequence>
<evidence type="ECO:0000256" key="1">
    <source>
        <dbReference type="ARBA" id="ARBA00022679"/>
    </source>
</evidence>
<keyword evidence="2 9" id="KW-0479">Metal-binding</keyword>
<evidence type="ECO:0000256" key="5">
    <source>
        <dbReference type="ARBA" id="ARBA00022840"/>
    </source>
</evidence>
<keyword evidence="12" id="KW-1185">Reference proteome</keyword>
<dbReference type="EC" id="2.7.1.15" evidence="9"/>
<feature type="binding site" evidence="9">
    <location>
        <position position="137"/>
    </location>
    <ligand>
        <name>substrate</name>
    </ligand>
</feature>
<feature type="active site" description="Proton acceptor" evidence="9">
    <location>
        <position position="237"/>
    </location>
</feature>
<evidence type="ECO:0000313" key="11">
    <source>
        <dbReference type="EMBL" id="USQ79084.1"/>
    </source>
</evidence>
<dbReference type="InterPro" id="IPR011877">
    <property type="entry name" value="Ribokinase"/>
</dbReference>
<dbReference type="RefSeq" id="WP_252591999.1">
    <property type="nucleotide sequence ID" value="NZ_CP099489.1"/>
</dbReference>
<name>A0ABY4YR39_9MICO</name>
<keyword evidence="6 9" id="KW-0460">Magnesium</keyword>
<keyword evidence="7 9" id="KW-0630">Potassium</keyword>
<dbReference type="Gene3D" id="3.40.1190.20">
    <property type="match status" value="1"/>
</dbReference>
<evidence type="ECO:0000256" key="8">
    <source>
        <dbReference type="ARBA" id="ARBA00023277"/>
    </source>
</evidence>
<reference evidence="11" key="1">
    <citation type="submission" date="2022-06" db="EMBL/GenBank/DDBJ databases">
        <title>Ornithinimicrobium HY1793.</title>
        <authorList>
            <person name="Huang Y."/>
        </authorList>
    </citation>
    <scope>NUCLEOTIDE SEQUENCE</scope>
    <source>
        <strain evidence="11">HY1793</strain>
    </source>
</reference>
<keyword evidence="5 9" id="KW-0067">ATP-binding</keyword>
<keyword evidence="8 9" id="KW-0119">Carbohydrate metabolism</keyword>
<keyword evidence="3 9" id="KW-0547">Nucleotide-binding</keyword>
<comment type="subunit">
    <text evidence="9">Homodimer.</text>
</comment>
<evidence type="ECO:0000256" key="9">
    <source>
        <dbReference type="HAMAP-Rule" id="MF_01987"/>
    </source>
</evidence>
<evidence type="ECO:0000256" key="3">
    <source>
        <dbReference type="ARBA" id="ARBA00022741"/>
    </source>
</evidence>
<evidence type="ECO:0000256" key="7">
    <source>
        <dbReference type="ARBA" id="ARBA00022958"/>
    </source>
</evidence>
<feature type="binding site" evidence="9">
    <location>
        <position position="233"/>
    </location>
    <ligand>
        <name>K(+)</name>
        <dbReference type="ChEBI" id="CHEBI:29103"/>
    </ligand>
</feature>
<feature type="binding site" evidence="9">
    <location>
        <position position="270"/>
    </location>
    <ligand>
        <name>K(+)</name>
        <dbReference type="ChEBI" id="CHEBI:29103"/>
    </ligand>
</feature>
<evidence type="ECO:0000256" key="4">
    <source>
        <dbReference type="ARBA" id="ARBA00022777"/>
    </source>
</evidence>
<dbReference type="InterPro" id="IPR029056">
    <property type="entry name" value="Ribokinase-like"/>
</dbReference>
<dbReference type="Proteomes" id="UP001056455">
    <property type="component" value="Chromosome"/>
</dbReference>
<keyword evidence="4 9" id="KW-0418">Kinase</keyword>
<feature type="binding site" evidence="9">
    <location>
        <begin position="236"/>
        <end position="237"/>
    </location>
    <ligand>
        <name>ATP</name>
        <dbReference type="ChEBI" id="CHEBI:30616"/>
    </ligand>
</feature>
<dbReference type="PRINTS" id="PR00990">
    <property type="entry name" value="RIBOKINASE"/>
</dbReference>
<evidence type="ECO:0000259" key="10">
    <source>
        <dbReference type="Pfam" id="PF00294"/>
    </source>
</evidence>
<evidence type="ECO:0000256" key="6">
    <source>
        <dbReference type="ARBA" id="ARBA00022842"/>
    </source>
</evidence>
<dbReference type="Pfam" id="PF00294">
    <property type="entry name" value="PfkB"/>
    <property type="match status" value="1"/>
</dbReference>
<comment type="caution">
    <text evidence="9">Lacks conserved residue(s) required for the propagation of feature annotation.</text>
</comment>
<feature type="binding site" evidence="9">
    <location>
        <position position="276"/>
    </location>
    <ligand>
        <name>K(+)</name>
        <dbReference type="ChEBI" id="CHEBI:29103"/>
    </ligand>
</feature>
<comment type="activity regulation">
    <text evidence="9">Activated by a monovalent cation that binds near, but not in, the active site. The most likely occupant of the site in vivo is potassium. Ion binding induces a conformational change that may alter substrate affinity.</text>
</comment>
<dbReference type="PANTHER" id="PTHR10584:SF166">
    <property type="entry name" value="RIBOKINASE"/>
    <property type="match status" value="1"/>
</dbReference>
<comment type="catalytic activity">
    <reaction evidence="9">
        <text>D-ribose + ATP = D-ribose 5-phosphate + ADP + H(+)</text>
        <dbReference type="Rhea" id="RHEA:13697"/>
        <dbReference type="ChEBI" id="CHEBI:15378"/>
        <dbReference type="ChEBI" id="CHEBI:30616"/>
        <dbReference type="ChEBI" id="CHEBI:47013"/>
        <dbReference type="ChEBI" id="CHEBI:78346"/>
        <dbReference type="ChEBI" id="CHEBI:456216"/>
        <dbReference type="EC" id="2.7.1.15"/>
    </reaction>
</comment>
<keyword evidence="9" id="KW-0963">Cytoplasm</keyword>
<feature type="binding site" evidence="9">
    <location>
        <position position="231"/>
    </location>
    <ligand>
        <name>K(+)</name>
        <dbReference type="ChEBI" id="CHEBI:29103"/>
    </ligand>
</feature>
<comment type="subcellular location">
    <subcellularLocation>
        <location evidence="9">Cytoplasm</location>
    </subcellularLocation>
</comment>
<dbReference type="EMBL" id="CP099489">
    <property type="protein sequence ID" value="USQ79084.1"/>
    <property type="molecule type" value="Genomic_DNA"/>
</dbReference>
<dbReference type="CDD" id="cd01174">
    <property type="entry name" value="ribokinase"/>
    <property type="match status" value="1"/>
</dbReference>
<organism evidence="11 12">
    <name type="scientific">Ornithinimicrobium faecis</name>
    <dbReference type="NCBI Taxonomy" id="2934158"/>
    <lineage>
        <taxon>Bacteria</taxon>
        <taxon>Bacillati</taxon>
        <taxon>Actinomycetota</taxon>
        <taxon>Actinomycetes</taxon>
        <taxon>Micrococcales</taxon>
        <taxon>Ornithinimicrobiaceae</taxon>
        <taxon>Ornithinimicrobium</taxon>
    </lineage>
</organism>
<feature type="binding site" evidence="9">
    <location>
        <position position="267"/>
    </location>
    <ligand>
        <name>K(+)</name>
        <dbReference type="ChEBI" id="CHEBI:29103"/>
    </ligand>
</feature>
<feature type="binding site" evidence="9">
    <location>
        <position position="181"/>
    </location>
    <ligand>
        <name>ATP</name>
        <dbReference type="ChEBI" id="CHEBI:30616"/>
    </ligand>
</feature>
<dbReference type="PANTHER" id="PTHR10584">
    <property type="entry name" value="SUGAR KINASE"/>
    <property type="match status" value="1"/>
</dbReference>
<gene>
    <name evidence="9" type="primary">rbsK</name>
    <name evidence="11" type="ORF">NF556_15880</name>
</gene>
<keyword evidence="1 9" id="KW-0808">Transferase</keyword>
<feature type="binding site" evidence="9">
    <location>
        <begin position="204"/>
        <end position="209"/>
    </location>
    <ligand>
        <name>ATP</name>
        <dbReference type="ChEBI" id="CHEBI:30616"/>
    </ligand>
</feature>
<comment type="pathway">
    <text evidence="9">Carbohydrate metabolism; D-ribose degradation; D-ribose 5-phosphate from beta-D-ribopyranose: step 2/2.</text>
</comment>
<feature type="binding site" evidence="9">
    <location>
        <position position="237"/>
    </location>
    <ligand>
        <name>substrate</name>
    </ligand>
</feature>
<proteinExistence type="inferred from homology"/>
<comment type="similarity">
    <text evidence="9">Belongs to the carbohydrate kinase PfkB family. Ribokinase subfamily.</text>
</comment>
<comment type="cofactor">
    <cofactor evidence="9">
        <name>Mg(2+)</name>
        <dbReference type="ChEBI" id="CHEBI:18420"/>
    </cofactor>
    <text evidence="9">Requires a divalent cation, most likely magnesium in vivo, as an electrophilic catalyst to aid phosphoryl group transfer. It is the chelate of the metal and the nucleotide that is the actual substrate.</text>
</comment>
<dbReference type="InterPro" id="IPR011611">
    <property type="entry name" value="PfkB_dom"/>
</dbReference>
<accession>A0ABY4YR39</accession>
<comment type="function">
    <text evidence="9">Catalyzes the phosphorylation of ribose at O-5 in a reaction requiring ATP and magnesium. The resulting D-ribose-5-phosphate can then be used either for sythesis of nucleotides, histidine, and tryptophan, or as a component of the pentose phosphate pathway.</text>
</comment>
<evidence type="ECO:0000256" key="2">
    <source>
        <dbReference type="ARBA" id="ARBA00022723"/>
    </source>
</evidence>
<protein>
    <recommendedName>
        <fullName evidence="9">Ribokinase</fullName>
        <shortName evidence="9">RK</shortName>
        <ecNumber evidence="9">2.7.1.15</ecNumber>
    </recommendedName>
</protein>
<dbReference type="InterPro" id="IPR002139">
    <property type="entry name" value="Ribo/fructo_kinase"/>
</dbReference>
<dbReference type="SUPFAM" id="SSF53613">
    <property type="entry name" value="Ribokinase-like"/>
    <property type="match status" value="1"/>
</dbReference>
<feature type="domain" description="Carbohydrate kinase PfkB" evidence="10">
    <location>
        <begin position="16"/>
        <end position="278"/>
    </location>
</feature>
<evidence type="ECO:0000313" key="12">
    <source>
        <dbReference type="Proteomes" id="UP001056455"/>
    </source>
</evidence>
<feature type="binding site" evidence="9">
    <location>
        <begin position="37"/>
        <end position="41"/>
    </location>
    <ligand>
        <name>substrate</name>
    </ligand>
</feature>
<dbReference type="HAMAP" id="MF_01987">
    <property type="entry name" value="Ribokinase"/>
    <property type="match status" value="1"/>
</dbReference>